<evidence type="ECO:0000256" key="2">
    <source>
        <dbReference type="ARBA" id="ARBA00022729"/>
    </source>
</evidence>
<dbReference type="InterPro" id="IPR018389">
    <property type="entry name" value="DctP_fam"/>
</dbReference>
<reference evidence="4 5" key="1">
    <citation type="submission" date="2019-09" db="EMBL/GenBank/DDBJ databases">
        <authorList>
            <person name="Park J.-S."/>
            <person name="Choi H.-J."/>
        </authorList>
    </citation>
    <scope>NUCLEOTIDE SEQUENCE [LARGE SCALE GENOMIC DNA]</scope>
    <source>
        <strain evidence="4 5">176SS1-4</strain>
    </source>
</reference>
<evidence type="ECO:0000313" key="4">
    <source>
        <dbReference type="EMBL" id="KAA9005731.1"/>
    </source>
</evidence>
<dbReference type="AlphaFoldDB" id="A0A5J5GCH2"/>
<dbReference type="NCBIfam" id="NF037995">
    <property type="entry name" value="TRAP_S1"/>
    <property type="match status" value="1"/>
</dbReference>
<dbReference type="GO" id="GO:0055085">
    <property type="term" value="P:transmembrane transport"/>
    <property type="evidence" value="ECO:0007669"/>
    <property type="project" value="InterPro"/>
</dbReference>
<protein>
    <submittedName>
        <fullName evidence="4">C4-dicarboxylate ABC transporter substrate-binding protein</fullName>
    </submittedName>
</protein>
<dbReference type="EMBL" id="VYQE01000006">
    <property type="protein sequence ID" value="KAA9005731.1"/>
    <property type="molecule type" value="Genomic_DNA"/>
</dbReference>
<gene>
    <name evidence="4" type="ORF">F3S47_17695</name>
</gene>
<evidence type="ECO:0000256" key="3">
    <source>
        <dbReference type="ARBA" id="ARBA00022764"/>
    </source>
</evidence>
<dbReference type="Gene3D" id="3.40.190.170">
    <property type="entry name" value="Bacterial extracellular solute-binding protein, family 7"/>
    <property type="match status" value="1"/>
</dbReference>
<proteinExistence type="predicted"/>
<dbReference type="CDD" id="cd13666">
    <property type="entry name" value="PBP2_TRAP_DctP_like_1"/>
    <property type="match status" value="1"/>
</dbReference>
<evidence type="ECO:0000256" key="1">
    <source>
        <dbReference type="ARBA" id="ARBA00004418"/>
    </source>
</evidence>
<comment type="subcellular location">
    <subcellularLocation>
        <location evidence="1">Periplasm</location>
    </subcellularLocation>
</comment>
<organism evidence="4 5">
    <name type="scientific">Histidinibacterium aquaticum</name>
    <dbReference type="NCBI Taxonomy" id="2613962"/>
    <lineage>
        <taxon>Bacteria</taxon>
        <taxon>Pseudomonadati</taxon>
        <taxon>Pseudomonadota</taxon>
        <taxon>Alphaproteobacteria</taxon>
        <taxon>Rhodobacterales</taxon>
        <taxon>Paracoccaceae</taxon>
        <taxon>Histidinibacterium</taxon>
    </lineage>
</organism>
<evidence type="ECO:0000313" key="5">
    <source>
        <dbReference type="Proteomes" id="UP000326554"/>
    </source>
</evidence>
<dbReference type="InterPro" id="IPR038404">
    <property type="entry name" value="TRAP_DctP_sf"/>
</dbReference>
<keyword evidence="2" id="KW-0732">Signal</keyword>
<dbReference type="PANTHER" id="PTHR33376:SF15">
    <property type="entry name" value="BLL6794 PROTEIN"/>
    <property type="match status" value="1"/>
</dbReference>
<sequence length="362" mass="39620">MTLTRRTALKGMLSTAAVPIISGGPAFGQSNTIRLTISASHPLSIAWVEPLKTVIVDRSNQMLEERGSDSRIEWTEAFAGTLYNFNETLESVSTQLTDMGWIGSLFEPSGLPLQNIMYSTPFATQTVDQAINTMNQLNANQPAMKQEWDRHNVTFFGSCVSDGYSLFTKEPIEQLSDLEGMKILGGATIAPWVEPLGASLVATGIPSMYSQVQTGVGDGVILIGTGAYPLKLHEVAPYVTRVGTGPLTFGGFGVNTDTYNSLPEDVQEVLAELGAEYSTENARIITELEEKIWPAFEEEGATVTDMPEEQKVEWVNRMPDLGQAFVDSLEPQGIPAREIMIAFMETVREQGAEPLRDWSENL</sequence>
<keyword evidence="5" id="KW-1185">Reference proteome</keyword>
<dbReference type="GO" id="GO:0042597">
    <property type="term" value="C:periplasmic space"/>
    <property type="evidence" value="ECO:0007669"/>
    <property type="project" value="UniProtKB-SubCell"/>
</dbReference>
<keyword evidence="3" id="KW-0574">Periplasm</keyword>
<accession>A0A5J5GCH2</accession>
<dbReference type="Pfam" id="PF03480">
    <property type="entry name" value="DctP"/>
    <property type="match status" value="1"/>
</dbReference>
<name>A0A5J5GCH2_9RHOB</name>
<dbReference type="PANTHER" id="PTHR33376">
    <property type="match status" value="1"/>
</dbReference>
<dbReference type="RefSeq" id="WP_150446638.1">
    <property type="nucleotide sequence ID" value="NZ_VYQE01000006.1"/>
</dbReference>
<dbReference type="Proteomes" id="UP000326554">
    <property type="component" value="Unassembled WGS sequence"/>
</dbReference>
<comment type="caution">
    <text evidence="4">The sequence shown here is derived from an EMBL/GenBank/DDBJ whole genome shotgun (WGS) entry which is preliminary data.</text>
</comment>